<feature type="compositionally biased region" description="Basic and acidic residues" evidence="1">
    <location>
        <begin position="14"/>
        <end position="44"/>
    </location>
</feature>
<reference evidence="2 3" key="1">
    <citation type="submission" date="2020-07" db="EMBL/GenBank/DDBJ databases">
        <title>Sequencing the genomes of 1000 actinobacteria strains.</title>
        <authorList>
            <person name="Klenk H.-P."/>
        </authorList>
    </citation>
    <scope>NUCLEOTIDE SEQUENCE [LARGE SCALE GENOMIC DNA]</scope>
    <source>
        <strain evidence="2 3">DSM 44749</strain>
    </source>
</reference>
<dbReference type="RefSeq" id="WP_246352748.1">
    <property type="nucleotide sequence ID" value="NZ_BAAAJZ010000011.1"/>
</dbReference>
<evidence type="ECO:0000313" key="2">
    <source>
        <dbReference type="EMBL" id="NYG05127.1"/>
    </source>
</evidence>
<dbReference type="GeneID" id="98055522"/>
<dbReference type="AlphaFoldDB" id="A0A852W7J1"/>
<name>A0A852W7J1_PSEA5</name>
<proteinExistence type="predicted"/>
<dbReference type="Proteomes" id="UP000549695">
    <property type="component" value="Unassembled WGS sequence"/>
</dbReference>
<dbReference type="EMBL" id="JACCCZ010000001">
    <property type="protein sequence ID" value="NYG05127.1"/>
    <property type="molecule type" value="Genomic_DNA"/>
</dbReference>
<gene>
    <name evidence="2" type="ORF">HDA37_005412</name>
</gene>
<accession>A0A852W7J1</accession>
<evidence type="ECO:0000256" key="1">
    <source>
        <dbReference type="SAM" id="MobiDB-lite"/>
    </source>
</evidence>
<evidence type="ECO:0000313" key="3">
    <source>
        <dbReference type="Proteomes" id="UP000549695"/>
    </source>
</evidence>
<sequence>MRAEPLDRAAPGRRRLDDADVLHAHAAQREPQADPDRPGAEHQRRVARVHPAELGRVVGHGHGLDERAHLQRHVLRQRVQHVRRDDGGLGHAAVGHQTVEADLRAHVVAALGTA</sequence>
<organism evidence="2 3">
    <name type="scientific">Pseudonocardia alni</name>
    <name type="common">Amycolata alni</name>
    <dbReference type="NCBI Taxonomy" id="33907"/>
    <lineage>
        <taxon>Bacteria</taxon>
        <taxon>Bacillati</taxon>
        <taxon>Actinomycetota</taxon>
        <taxon>Actinomycetes</taxon>
        <taxon>Pseudonocardiales</taxon>
        <taxon>Pseudonocardiaceae</taxon>
        <taxon>Pseudonocardia</taxon>
    </lineage>
</organism>
<keyword evidence="3" id="KW-1185">Reference proteome</keyword>
<feature type="region of interest" description="Disordered" evidence="1">
    <location>
        <begin position="1"/>
        <end position="45"/>
    </location>
</feature>
<comment type="caution">
    <text evidence="2">The sequence shown here is derived from an EMBL/GenBank/DDBJ whole genome shotgun (WGS) entry which is preliminary data.</text>
</comment>
<protein>
    <submittedName>
        <fullName evidence="2">Uncharacterized protein</fullName>
    </submittedName>
</protein>